<evidence type="ECO:0000256" key="6">
    <source>
        <dbReference type="ARBA" id="ARBA00023136"/>
    </source>
</evidence>
<dbReference type="PROSITE" id="PS50928">
    <property type="entry name" value="ABC_TM1"/>
    <property type="match status" value="1"/>
</dbReference>
<evidence type="ECO:0000259" key="9">
    <source>
        <dbReference type="PROSITE" id="PS50928"/>
    </source>
</evidence>
<accession>A0A2M9BVM0</accession>
<feature type="transmembrane region" description="Helical" evidence="7">
    <location>
        <begin position="191"/>
        <end position="219"/>
    </location>
</feature>
<keyword evidence="3" id="KW-1003">Cell membrane</keyword>
<feature type="domain" description="ABC transmembrane type-1" evidence="9">
    <location>
        <begin position="107"/>
        <end position="318"/>
    </location>
</feature>
<evidence type="ECO:0000256" key="3">
    <source>
        <dbReference type="ARBA" id="ARBA00022475"/>
    </source>
</evidence>
<dbReference type="PANTHER" id="PTHR30193:SF37">
    <property type="entry name" value="INNER MEMBRANE ABC TRANSPORTER PERMEASE PROTEIN YCJO"/>
    <property type="match status" value="1"/>
</dbReference>
<evidence type="ECO:0000256" key="4">
    <source>
        <dbReference type="ARBA" id="ARBA00022692"/>
    </source>
</evidence>
<evidence type="ECO:0000256" key="8">
    <source>
        <dbReference type="SAM" id="MobiDB-lite"/>
    </source>
</evidence>
<evidence type="ECO:0000313" key="11">
    <source>
        <dbReference type="Proteomes" id="UP000230161"/>
    </source>
</evidence>
<name>A0A2M9BVM0_9MICO</name>
<protein>
    <submittedName>
        <fullName evidence="10">Multiple sugar transport system permease protein</fullName>
    </submittedName>
</protein>
<dbReference type="CDD" id="cd06261">
    <property type="entry name" value="TM_PBP2"/>
    <property type="match status" value="1"/>
</dbReference>
<dbReference type="EMBL" id="PGFB01000003">
    <property type="protein sequence ID" value="PJJ61993.1"/>
    <property type="molecule type" value="Genomic_DNA"/>
</dbReference>
<dbReference type="SUPFAM" id="SSF161098">
    <property type="entry name" value="MetI-like"/>
    <property type="match status" value="1"/>
</dbReference>
<keyword evidence="5 7" id="KW-1133">Transmembrane helix</keyword>
<keyword evidence="4 7" id="KW-0812">Transmembrane</keyword>
<gene>
    <name evidence="10" type="ORF">CLV54_1785</name>
</gene>
<evidence type="ECO:0000256" key="7">
    <source>
        <dbReference type="RuleBase" id="RU363032"/>
    </source>
</evidence>
<dbReference type="Gene3D" id="1.10.3720.10">
    <property type="entry name" value="MetI-like"/>
    <property type="match status" value="1"/>
</dbReference>
<feature type="transmembrane region" description="Helical" evidence="7">
    <location>
        <begin position="240"/>
        <end position="266"/>
    </location>
</feature>
<keyword evidence="10" id="KW-0762">Sugar transport</keyword>
<dbReference type="RefSeq" id="WP_245861531.1">
    <property type="nucleotide sequence ID" value="NZ_PGFB01000003.1"/>
</dbReference>
<keyword evidence="11" id="KW-1185">Reference proteome</keyword>
<keyword evidence="6 7" id="KW-0472">Membrane</keyword>
<evidence type="ECO:0000256" key="2">
    <source>
        <dbReference type="ARBA" id="ARBA00022448"/>
    </source>
</evidence>
<evidence type="ECO:0000313" key="10">
    <source>
        <dbReference type="EMBL" id="PJJ61993.1"/>
    </source>
</evidence>
<keyword evidence="2 7" id="KW-0813">Transport</keyword>
<feature type="transmembrane region" description="Helical" evidence="7">
    <location>
        <begin position="297"/>
        <end position="320"/>
    </location>
</feature>
<evidence type="ECO:0000256" key="5">
    <source>
        <dbReference type="ARBA" id="ARBA00022989"/>
    </source>
</evidence>
<proteinExistence type="inferred from homology"/>
<feature type="transmembrane region" description="Helical" evidence="7">
    <location>
        <begin position="111"/>
        <end position="132"/>
    </location>
</feature>
<dbReference type="PANTHER" id="PTHR30193">
    <property type="entry name" value="ABC TRANSPORTER PERMEASE PROTEIN"/>
    <property type="match status" value="1"/>
</dbReference>
<dbReference type="InterPro" id="IPR000515">
    <property type="entry name" value="MetI-like"/>
</dbReference>
<dbReference type="InterPro" id="IPR035906">
    <property type="entry name" value="MetI-like_sf"/>
</dbReference>
<comment type="similarity">
    <text evidence="7">Belongs to the binding-protein-dependent transport system permease family.</text>
</comment>
<dbReference type="Proteomes" id="UP000230161">
    <property type="component" value="Unassembled WGS sequence"/>
</dbReference>
<evidence type="ECO:0000256" key="1">
    <source>
        <dbReference type="ARBA" id="ARBA00004651"/>
    </source>
</evidence>
<feature type="region of interest" description="Disordered" evidence="8">
    <location>
        <begin position="24"/>
        <end position="44"/>
    </location>
</feature>
<dbReference type="Pfam" id="PF00528">
    <property type="entry name" value="BPD_transp_1"/>
    <property type="match status" value="1"/>
</dbReference>
<dbReference type="InterPro" id="IPR051393">
    <property type="entry name" value="ABC_transporter_permease"/>
</dbReference>
<comment type="caution">
    <text evidence="10">The sequence shown here is derived from an EMBL/GenBank/DDBJ whole genome shotgun (WGS) entry which is preliminary data.</text>
</comment>
<dbReference type="GO" id="GO:0055085">
    <property type="term" value="P:transmembrane transport"/>
    <property type="evidence" value="ECO:0007669"/>
    <property type="project" value="InterPro"/>
</dbReference>
<feature type="transmembrane region" description="Helical" evidence="7">
    <location>
        <begin position="48"/>
        <end position="78"/>
    </location>
</feature>
<dbReference type="GO" id="GO:0005886">
    <property type="term" value="C:plasma membrane"/>
    <property type="evidence" value="ECO:0007669"/>
    <property type="project" value="UniProtKB-SubCell"/>
</dbReference>
<feature type="transmembrane region" description="Helical" evidence="7">
    <location>
        <begin position="144"/>
        <end position="164"/>
    </location>
</feature>
<reference evidence="10 11" key="1">
    <citation type="submission" date="2017-11" db="EMBL/GenBank/DDBJ databases">
        <title>Genomic Encyclopedia of Archaeal and Bacterial Type Strains, Phase II (KMG-II): From Individual Species to Whole Genera.</title>
        <authorList>
            <person name="Goeker M."/>
        </authorList>
    </citation>
    <scope>NUCLEOTIDE SEQUENCE [LARGE SCALE GENOMIC DNA]</scope>
    <source>
        <strain evidence="10 11">DSM 25625</strain>
    </source>
</reference>
<sequence>MTTHEAGITSPEGVVPARPALATTAAGRARPVEPSGPGRRPRRGVGGWTAAAFLAPGMLGFALFIVLPLLGSAVISLFEWPLYGDPVFIGFDNYAKLFGDPTFYTVMVNTLIFAVVYTLLNLAVALAISLWLNTNVRFRGFWRVVYFLPVITPMVANALVWRLMFSQDGLVNSLLAGVGITGPAWLSDARFALPIVIAMSVWQSFGYNVIVLSAGLGGIPQQILEAARMDGTNAWSRFRYIVLPMISPSLFFSSTMTMIGAFQVFVQPLFLTQGGPGEATNTFVLYLYRNGFVFDKLGYASALAWILFFFVMLITAIQFVGQRKWVTYDN</sequence>
<dbReference type="AlphaFoldDB" id="A0A2M9BVM0"/>
<organism evidence="10 11">
    <name type="scientific">Compostimonas suwonensis</name>
    <dbReference type="NCBI Taxonomy" id="1048394"/>
    <lineage>
        <taxon>Bacteria</taxon>
        <taxon>Bacillati</taxon>
        <taxon>Actinomycetota</taxon>
        <taxon>Actinomycetes</taxon>
        <taxon>Micrococcales</taxon>
        <taxon>Microbacteriaceae</taxon>
        <taxon>Compostimonas</taxon>
    </lineage>
</organism>
<comment type="subcellular location">
    <subcellularLocation>
        <location evidence="1 7">Cell membrane</location>
        <topology evidence="1 7">Multi-pass membrane protein</topology>
    </subcellularLocation>
</comment>